<feature type="region of interest" description="Disordered" evidence="2">
    <location>
        <begin position="111"/>
        <end position="165"/>
    </location>
</feature>
<protein>
    <submittedName>
        <fullName evidence="3">Uncharacterized protein</fullName>
    </submittedName>
</protein>
<evidence type="ECO:0000256" key="2">
    <source>
        <dbReference type="SAM" id="MobiDB-lite"/>
    </source>
</evidence>
<feature type="compositionally biased region" description="Low complexity" evidence="2">
    <location>
        <begin position="113"/>
        <end position="142"/>
    </location>
</feature>
<reference evidence="3 4" key="1">
    <citation type="submission" date="2019-09" db="EMBL/GenBank/DDBJ databases">
        <title>Ecophysiology of the spiral-shaped methanotroph Methylospira mobilis as revealed by the complete genome sequence.</title>
        <authorList>
            <person name="Oshkin I.Y."/>
            <person name="Dedysh S.N."/>
            <person name="Miroshnikov K."/>
            <person name="Danilova O.V."/>
            <person name="Hakobyan A."/>
            <person name="Liesack W."/>
        </authorList>
    </citation>
    <scope>NUCLEOTIDE SEQUENCE [LARGE SCALE GENOMIC DNA]</scope>
    <source>
        <strain evidence="3 4">Shm1</strain>
    </source>
</reference>
<feature type="coiled-coil region" evidence="1">
    <location>
        <begin position="76"/>
        <end position="107"/>
    </location>
</feature>
<gene>
    <name evidence="3" type="ORF">F6R98_01940</name>
</gene>
<organism evidence="3 4">
    <name type="scientific">Candidatus Methylospira mobilis</name>
    <dbReference type="NCBI Taxonomy" id="1808979"/>
    <lineage>
        <taxon>Bacteria</taxon>
        <taxon>Pseudomonadati</taxon>
        <taxon>Pseudomonadota</taxon>
        <taxon>Gammaproteobacteria</taxon>
        <taxon>Methylococcales</taxon>
        <taxon>Methylococcaceae</taxon>
        <taxon>Candidatus Methylospira</taxon>
    </lineage>
</organism>
<keyword evidence="4" id="KW-1185">Reference proteome</keyword>
<sequence length="165" mass="17757">MVKNACKRLIDTVFDLLRTNIARLNEKISPVASKTRGRVQESWAEAETIAQGLKVSAEQQVADAYDKAVHLTDSVSQQAAEILEESKEKLEEAVEEIKQSSEQIVAEVKTRTSKVSPAKKPVAAKAAASSASNVSATKTAKAPAETITTTAKPRKTAARKKPKAE</sequence>
<accession>A0A5Q0BI85</accession>
<name>A0A5Q0BI85_9GAMM</name>
<proteinExistence type="predicted"/>
<keyword evidence="1" id="KW-0175">Coiled coil</keyword>
<dbReference type="InParanoid" id="A0A5Q0BI85"/>
<evidence type="ECO:0000313" key="3">
    <source>
        <dbReference type="EMBL" id="QFY41536.1"/>
    </source>
</evidence>
<dbReference type="Proteomes" id="UP000325755">
    <property type="component" value="Chromosome"/>
</dbReference>
<dbReference type="SUPFAM" id="SSF58113">
    <property type="entry name" value="Apolipoprotein A-I"/>
    <property type="match status" value="1"/>
</dbReference>
<dbReference type="EMBL" id="CP044205">
    <property type="protein sequence ID" value="QFY41536.1"/>
    <property type="molecule type" value="Genomic_DNA"/>
</dbReference>
<dbReference type="KEGG" id="mmob:F6R98_01940"/>
<evidence type="ECO:0000313" key="4">
    <source>
        <dbReference type="Proteomes" id="UP000325755"/>
    </source>
</evidence>
<feature type="compositionally biased region" description="Basic residues" evidence="2">
    <location>
        <begin position="152"/>
        <end position="165"/>
    </location>
</feature>
<evidence type="ECO:0000256" key="1">
    <source>
        <dbReference type="SAM" id="Coils"/>
    </source>
</evidence>
<dbReference type="AlphaFoldDB" id="A0A5Q0BI85"/>
<dbReference type="Gene3D" id="1.20.120.20">
    <property type="entry name" value="Apolipoprotein"/>
    <property type="match status" value="1"/>
</dbReference>
<dbReference type="RefSeq" id="WP_153247519.1">
    <property type="nucleotide sequence ID" value="NZ_CP044205.1"/>
</dbReference>